<dbReference type="Proteomes" id="UP000027192">
    <property type="component" value="Unassembled WGS sequence"/>
</dbReference>
<evidence type="ECO:0000313" key="2">
    <source>
        <dbReference type="EMBL" id="KDM91111.1"/>
    </source>
</evidence>
<dbReference type="RefSeq" id="WP_036753308.1">
    <property type="nucleotide sequence ID" value="NZ_JAGSGC010000009.1"/>
</dbReference>
<organism evidence="2 3">
    <name type="scientific">Photobacterium galatheae</name>
    <dbReference type="NCBI Taxonomy" id="1654360"/>
    <lineage>
        <taxon>Bacteria</taxon>
        <taxon>Pseudomonadati</taxon>
        <taxon>Pseudomonadota</taxon>
        <taxon>Gammaproteobacteria</taxon>
        <taxon>Vibrionales</taxon>
        <taxon>Vibrionaceae</taxon>
        <taxon>Photobacterium</taxon>
    </lineage>
</organism>
<name>A0A066RPS9_9GAMM</name>
<dbReference type="AlphaFoldDB" id="A0A066RPS9"/>
<gene>
    <name evidence="2" type="ORF">EA58_13245</name>
</gene>
<accession>A0A066RPS9</accession>
<dbReference type="Pfam" id="PF13453">
    <property type="entry name" value="Zn_ribbon_TFIIB"/>
    <property type="match status" value="1"/>
</dbReference>
<protein>
    <recommendedName>
        <fullName evidence="1">Transcription factor zinc-finger domain-containing protein</fullName>
    </recommendedName>
</protein>
<evidence type="ECO:0000259" key="1">
    <source>
        <dbReference type="Pfam" id="PF13453"/>
    </source>
</evidence>
<proteinExistence type="predicted"/>
<comment type="caution">
    <text evidence="2">The sequence shown here is derived from an EMBL/GenBank/DDBJ whole genome shotgun (WGS) entry which is preliminary data.</text>
</comment>
<evidence type="ECO:0000313" key="3">
    <source>
        <dbReference type="Proteomes" id="UP000027192"/>
    </source>
</evidence>
<dbReference type="OrthoDB" id="9814037at2"/>
<sequence length="123" mass="13984">MQCPKCHSKFEHVTTPLGDIERCTACKGLWLDAYEIEKMKPLADTVDIGDAGIGKSFNAIDQIECPVCPNNKLLRLVEPKQPHIWFESCPTCKGRFYDAGEFKDLAKIDLSDFFKKFLVEERA</sequence>
<keyword evidence="3" id="KW-1185">Reference proteome</keyword>
<dbReference type="EMBL" id="JMIB01000026">
    <property type="protein sequence ID" value="KDM91111.1"/>
    <property type="molecule type" value="Genomic_DNA"/>
</dbReference>
<dbReference type="STRING" id="1654360.EA58_13245"/>
<feature type="domain" description="Transcription factor zinc-finger" evidence="1">
    <location>
        <begin position="2"/>
        <end position="39"/>
    </location>
</feature>
<reference evidence="2 3" key="1">
    <citation type="submission" date="2014-04" db="EMBL/GenBank/DDBJ databases">
        <title>Draft genome sequence of Photobacterium halotolerans S2753: a solonamide, ngercheumicin and holomycin producer.</title>
        <authorList>
            <person name="Machado H.R."/>
            <person name="Gram L."/>
        </authorList>
    </citation>
    <scope>NUCLEOTIDE SEQUENCE [LARGE SCALE GENOMIC DNA]</scope>
    <source>
        <strain evidence="2 3">S2753</strain>
    </source>
</reference>
<dbReference type="InterPro" id="IPR027392">
    <property type="entry name" value="TF_Znf"/>
</dbReference>